<dbReference type="EMBL" id="NCKV01002324">
    <property type="protein sequence ID" value="RWS26998.1"/>
    <property type="molecule type" value="Genomic_DNA"/>
</dbReference>
<dbReference type="PANTHER" id="PTHR23278:SF19">
    <property type="entry name" value="OBSCURIN"/>
    <property type="match status" value="1"/>
</dbReference>
<dbReference type="GO" id="GO:0016020">
    <property type="term" value="C:membrane"/>
    <property type="evidence" value="ECO:0007669"/>
    <property type="project" value="UniProtKB-SubCell"/>
</dbReference>
<dbReference type="OrthoDB" id="5843397at2759"/>
<reference evidence="5 6" key="1">
    <citation type="journal article" date="2018" name="Gigascience">
        <title>Genomes of trombidid mites reveal novel predicted allergens and laterally-transferred genes associated with secondary metabolism.</title>
        <authorList>
            <person name="Dong X."/>
            <person name="Chaisiri K."/>
            <person name="Xia D."/>
            <person name="Armstrong S.D."/>
            <person name="Fang Y."/>
            <person name="Donnelly M.J."/>
            <person name="Kadowaki T."/>
            <person name="McGarry J.W."/>
            <person name="Darby A.C."/>
            <person name="Makepeace B.L."/>
        </authorList>
    </citation>
    <scope>NUCLEOTIDE SEQUENCE [LARGE SCALE GENOMIC DNA]</scope>
    <source>
        <strain evidence="5">UoL-UT</strain>
    </source>
</reference>
<dbReference type="VEuPathDB" id="VectorBase:LDEU005042"/>
<keyword evidence="2" id="KW-0472">Membrane</keyword>
<organism evidence="5 6">
    <name type="scientific">Leptotrombidium deliense</name>
    <dbReference type="NCBI Taxonomy" id="299467"/>
    <lineage>
        <taxon>Eukaryota</taxon>
        <taxon>Metazoa</taxon>
        <taxon>Ecdysozoa</taxon>
        <taxon>Arthropoda</taxon>
        <taxon>Chelicerata</taxon>
        <taxon>Arachnida</taxon>
        <taxon>Acari</taxon>
        <taxon>Acariformes</taxon>
        <taxon>Trombidiformes</taxon>
        <taxon>Prostigmata</taxon>
        <taxon>Anystina</taxon>
        <taxon>Parasitengona</taxon>
        <taxon>Trombiculoidea</taxon>
        <taxon>Trombiculidae</taxon>
        <taxon>Leptotrombidium</taxon>
    </lineage>
</organism>
<dbReference type="Gene3D" id="2.60.40.10">
    <property type="entry name" value="Immunoglobulins"/>
    <property type="match status" value="2"/>
</dbReference>
<evidence type="ECO:0000313" key="5">
    <source>
        <dbReference type="EMBL" id="RWS26998.1"/>
    </source>
</evidence>
<keyword evidence="3" id="KW-1015">Disulfide bond</keyword>
<dbReference type="SMART" id="SM00408">
    <property type="entry name" value="IGc2"/>
    <property type="match status" value="2"/>
</dbReference>
<proteinExistence type="predicted"/>
<sequence length="309" mass="34702">MLSYKTFTFIFLFVGRPTPSLQWSVNGKPVAGVDSARSVDIIENRYEIRHLNRSNLLDQLECKVSDSNGTVLRSKMLTIDMLLKPLEVRIVPFTEALSSGSKAELECLTYGSKPTAEISWWKGSKRMTDVMNVYSSDGNVTKSKVVFIPTTEDNGKHVSCRAFNTKMSNSVDAAKEDGIILNVHYVPQLTVNLGATIKRDSIKEGNNANPKVDEIVWTFDGKPLKSNSTQGVLVSNQSLVLRSVHKQHRGNYRCLATNKEGQTQSDPFMLRVKCEILYKYTHIHTTNSVTYSTHKKSRSLFISEKDIES</sequence>
<dbReference type="PANTHER" id="PTHR23278">
    <property type="entry name" value="SIDESTEP PROTEIN"/>
    <property type="match status" value="1"/>
</dbReference>
<dbReference type="Pfam" id="PF08205">
    <property type="entry name" value="C2-set_2"/>
    <property type="match status" value="1"/>
</dbReference>
<evidence type="ECO:0000259" key="4">
    <source>
        <dbReference type="PROSITE" id="PS50835"/>
    </source>
</evidence>
<dbReference type="InterPro" id="IPR003599">
    <property type="entry name" value="Ig_sub"/>
</dbReference>
<comment type="subcellular location">
    <subcellularLocation>
        <location evidence="1">Membrane</location>
        <topology evidence="1">Single-pass membrane protein</topology>
    </subcellularLocation>
</comment>
<accession>A0A443SHK3</accession>
<dbReference type="InterPro" id="IPR013162">
    <property type="entry name" value="CD80_C2-set"/>
</dbReference>
<dbReference type="SMART" id="SM00409">
    <property type="entry name" value="IG"/>
    <property type="match status" value="1"/>
</dbReference>
<dbReference type="Pfam" id="PF13927">
    <property type="entry name" value="Ig_3"/>
    <property type="match status" value="1"/>
</dbReference>
<comment type="caution">
    <text evidence="5">The sequence shown here is derived from an EMBL/GenBank/DDBJ whole genome shotgun (WGS) entry which is preliminary data.</text>
</comment>
<dbReference type="InterPro" id="IPR007110">
    <property type="entry name" value="Ig-like_dom"/>
</dbReference>
<dbReference type="InterPro" id="IPR036179">
    <property type="entry name" value="Ig-like_dom_sf"/>
</dbReference>
<feature type="domain" description="Ig-like" evidence="4">
    <location>
        <begin position="85"/>
        <end position="172"/>
    </location>
</feature>
<evidence type="ECO:0000256" key="1">
    <source>
        <dbReference type="ARBA" id="ARBA00004167"/>
    </source>
</evidence>
<evidence type="ECO:0000313" key="6">
    <source>
        <dbReference type="Proteomes" id="UP000288716"/>
    </source>
</evidence>
<protein>
    <submittedName>
        <fullName evidence="5">Hemicentin-2-like protein</fullName>
    </submittedName>
</protein>
<evidence type="ECO:0000256" key="2">
    <source>
        <dbReference type="ARBA" id="ARBA00023136"/>
    </source>
</evidence>
<name>A0A443SHK3_9ACAR</name>
<evidence type="ECO:0000256" key="3">
    <source>
        <dbReference type="ARBA" id="ARBA00023157"/>
    </source>
</evidence>
<gene>
    <name evidence="5" type="ORF">B4U80_02669</name>
</gene>
<keyword evidence="6" id="KW-1185">Reference proteome</keyword>
<dbReference type="InterPro" id="IPR013783">
    <property type="entry name" value="Ig-like_fold"/>
</dbReference>
<dbReference type="AlphaFoldDB" id="A0A443SHK3"/>
<dbReference type="SUPFAM" id="SSF48726">
    <property type="entry name" value="Immunoglobulin"/>
    <property type="match status" value="2"/>
</dbReference>
<dbReference type="Proteomes" id="UP000288716">
    <property type="component" value="Unassembled WGS sequence"/>
</dbReference>
<dbReference type="PROSITE" id="PS50835">
    <property type="entry name" value="IG_LIKE"/>
    <property type="match status" value="2"/>
</dbReference>
<feature type="domain" description="Ig-like" evidence="4">
    <location>
        <begin position="214"/>
        <end position="265"/>
    </location>
</feature>
<dbReference type="InterPro" id="IPR003598">
    <property type="entry name" value="Ig_sub2"/>
</dbReference>
<dbReference type="STRING" id="299467.A0A443SHK3"/>